<feature type="transmembrane region" description="Helical" evidence="10">
    <location>
        <begin position="390"/>
        <end position="410"/>
    </location>
</feature>
<protein>
    <recommendedName>
        <fullName evidence="9">Multidrug-efflux transporter</fullName>
    </recommendedName>
</protein>
<dbReference type="RefSeq" id="WP_338238569.1">
    <property type="nucleotide sequence ID" value="NZ_BQKE01000002.1"/>
</dbReference>
<evidence type="ECO:0000313" key="12">
    <source>
        <dbReference type="Proteomes" id="UP001310022"/>
    </source>
</evidence>
<evidence type="ECO:0000256" key="2">
    <source>
        <dbReference type="ARBA" id="ARBA00022448"/>
    </source>
</evidence>
<dbReference type="GO" id="GO:0042910">
    <property type="term" value="F:xenobiotic transmembrane transporter activity"/>
    <property type="evidence" value="ECO:0007669"/>
    <property type="project" value="InterPro"/>
</dbReference>
<evidence type="ECO:0000256" key="1">
    <source>
        <dbReference type="ARBA" id="ARBA00004651"/>
    </source>
</evidence>
<feature type="transmembrane region" description="Helical" evidence="10">
    <location>
        <begin position="126"/>
        <end position="146"/>
    </location>
</feature>
<dbReference type="Proteomes" id="UP001310022">
    <property type="component" value="Unassembled WGS sequence"/>
</dbReference>
<dbReference type="NCBIfam" id="TIGR00797">
    <property type="entry name" value="matE"/>
    <property type="match status" value="1"/>
</dbReference>
<comment type="subcellular location">
    <subcellularLocation>
        <location evidence="1">Cell membrane</location>
        <topology evidence="1">Multi-pass membrane protein</topology>
    </subcellularLocation>
</comment>
<dbReference type="PANTHER" id="PTHR43298:SF2">
    <property type="entry name" value="FMN_FAD EXPORTER YEEO-RELATED"/>
    <property type="match status" value="1"/>
</dbReference>
<keyword evidence="2" id="KW-0813">Transport</keyword>
<reference evidence="11 12" key="1">
    <citation type="submission" date="2021-12" db="EMBL/GenBank/DDBJ databases">
        <title>Genome sequencing of bacteria with rrn-lacking chromosome and rrn-plasmid.</title>
        <authorList>
            <person name="Anda M."/>
            <person name="Iwasaki W."/>
        </authorList>
    </citation>
    <scope>NUCLEOTIDE SEQUENCE [LARGE SCALE GENOMIC DNA]</scope>
    <source>
        <strain evidence="11 12">NBRC 15940</strain>
    </source>
</reference>
<accession>A0AAN5AL11</accession>
<sequence length="447" mass="48445">MIQTYIPYYKRLLTLAIPLVLTQTGQVVVALVDNAMVGRVGTQELAAASFANSVFAVIMVFGMGMAFAITPLVGQAIGAHDAEGVKSMIKNGGILGLLSAIVLGFLCWSCSWIMPYLGQPEEVLTLAIPYFRILAISLLPFMLFMILKQIGEGLGNTVMAMVATLISNVVNIFLNWVLIFGNWGAPELGLNGAGIATLIARVILPVILFFSFLKAPAIRKYFDFSGLTSVSFQKVTQLLALGLPIGFQLVLETSIFAIGAVMMGWLGDVPLASHQVALGMASLTFMISNGVAQATTIRVSYQIGEKNAEGLRMVSYSAMHLVLLFMTFCGLGFYLFRYDLPRIFTPDELVINSAASLLVLAGIFQIFDGLQVVCLGILRGMTDVKVPMVLAGFSYLVIGLPVSYFAAFSMEMGAEGIWVGFVVGLGLAGLSLYFRIWKRLQRYQKVL</sequence>
<feature type="transmembrane region" description="Helical" evidence="10">
    <location>
        <begin position="416"/>
        <end position="437"/>
    </location>
</feature>
<feature type="transmembrane region" description="Helical" evidence="10">
    <location>
        <begin position="356"/>
        <end position="378"/>
    </location>
</feature>
<dbReference type="CDD" id="cd13131">
    <property type="entry name" value="MATE_NorM_like"/>
    <property type="match status" value="1"/>
</dbReference>
<feature type="transmembrane region" description="Helical" evidence="10">
    <location>
        <begin position="54"/>
        <end position="73"/>
    </location>
</feature>
<gene>
    <name evidence="11" type="ORF">PEDI_39520</name>
</gene>
<feature type="transmembrane region" description="Helical" evidence="10">
    <location>
        <begin position="94"/>
        <end position="114"/>
    </location>
</feature>
<organism evidence="11 12">
    <name type="scientific">Persicobacter diffluens</name>
    <dbReference type="NCBI Taxonomy" id="981"/>
    <lineage>
        <taxon>Bacteria</taxon>
        <taxon>Pseudomonadati</taxon>
        <taxon>Bacteroidota</taxon>
        <taxon>Cytophagia</taxon>
        <taxon>Cytophagales</taxon>
        <taxon>Persicobacteraceae</taxon>
        <taxon>Persicobacter</taxon>
    </lineage>
</organism>
<dbReference type="EMBL" id="BQKE01000002">
    <property type="protein sequence ID" value="GJM63400.1"/>
    <property type="molecule type" value="Genomic_DNA"/>
</dbReference>
<dbReference type="GO" id="GO:0005886">
    <property type="term" value="C:plasma membrane"/>
    <property type="evidence" value="ECO:0007669"/>
    <property type="project" value="UniProtKB-SubCell"/>
</dbReference>
<evidence type="ECO:0000256" key="5">
    <source>
        <dbReference type="ARBA" id="ARBA00022692"/>
    </source>
</evidence>
<dbReference type="AlphaFoldDB" id="A0AAN5AL11"/>
<dbReference type="GO" id="GO:0006811">
    <property type="term" value="P:monoatomic ion transport"/>
    <property type="evidence" value="ECO:0007669"/>
    <property type="project" value="UniProtKB-KW"/>
</dbReference>
<evidence type="ECO:0000256" key="6">
    <source>
        <dbReference type="ARBA" id="ARBA00022989"/>
    </source>
</evidence>
<dbReference type="Pfam" id="PF01554">
    <property type="entry name" value="MatE"/>
    <property type="match status" value="2"/>
</dbReference>
<evidence type="ECO:0000256" key="4">
    <source>
        <dbReference type="ARBA" id="ARBA00022475"/>
    </source>
</evidence>
<feature type="transmembrane region" description="Helical" evidence="10">
    <location>
        <begin position="193"/>
        <end position="217"/>
    </location>
</feature>
<keyword evidence="4" id="KW-1003">Cell membrane</keyword>
<evidence type="ECO:0000256" key="10">
    <source>
        <dbReference type="SAM" id="Phobius"/>
    </source>
</evidence>
<feature type="transmembrane region" description="Helical" evidence="10">
    <location>
        <begin position="158"/>
        <end position="181"/>
    </location>
</feature>
<dbReference type="PIRSF" id="PIRSF006603">
    <property type="entry name" value="DinF"/>
    <property type="match status" value="1"/>
</dbReference>
<comment type="caution">
    <text evidence="11">The sequence shown here is derived from an EMBL/GenBank/DDBJ whole genome shotgun (WGS) entry which is preliminary data.</text>
</comment>
<dbReference type="GO" id="GO:0015297">
    <property type="term" value="F:antiporter activity"/>
    <property type="evidence" value="ECO:0007669"/>
    <property type="project" value="UniProtKB-KW"/>
</dbReference>
<dbReference type="InterPro" id="IPR002528">
    <property type="entry name" value="MATE_fam"/>
</dbReference>
<keyword evidence="5 10" id="KW-0812">Transmembrane</keyword>
<feature type="transmembrane region" description="Helical" evidence="10">
    <location>
        <begin position="272"/>
        <end position="292"/>
    </location>
</feature>
<dbReference type="InterPro" id="IPR048279">
    <property type="entry name" value="MdtK-like"/>
</dbReference>
<dbReference type="PANTHER" id="PTHR43298">
    <property type="entry name" value="MULTIDRUG RESISTANCE PROTEIN NORM-RELATED"/>
    <property type="match status" value="1"/>
</dbReference>
<proteinExistence type="predicted"/>
<keyword evidence="12" id="KW-1185">Reference proteome</keyword>
<evidence type="ECO:0000313" key="11">
    <source>
        <dbReference type="EMBL" id="GJM63400.1"/>
    </source>
</evidence>
<dbReference type="InterPro" id="IPR050222">
    <property type="entry name" value="MATE_MdtK"/>
</dbReference>
<keyword evidence="7" id="KW-0406">Ion transport</keyword>
<keyword evidence="6 10" id="KW-1133">Transmembrane helix</keyword>
<feature type="transmembrane region" description="Helical" evidence="10">
    <location>
        <begin position="313"/>
        <end position="336"/>
    </location>
</feature>
<evidence type="ECO:0000256" key="3">
    <source>
        <dbReference type="ARBA" id="ARBA00022449"/>
    </source>
</evidence>
<keyword evidence="3" id="KW-0050">Antiport</keyword>
<name>A0AAN5AL11_9BACT</name>
<evidence type="ECO:0000256" key="9">
    <source>
        <dbReference type="ARBA" id="ARBA00031636"/>
    </source>
</evidence>
<keyword evidence="8 10" id="KW-0472">Membrane</keyword>
<feature type="transmembrane region" description="Helical" evidence="10">
    <location>
        <begin position="238"/>
        <end position="266"/>
    </location>
</feature>
<evidence type="ECO:0000256" key="7">
    <source>
        <dbReference type="ARBA" id="ARBA00023065"/>
    </source>
</evidence>
<evidence type="ECO:0000256" key="8">
    <source>
        <dbReference type="ARBA" id="ARBA00023136"/>
    </source>
</evidence>